<evidence type="ECO:0000256" key="1">
    <source>
        <dbReference type="ARBA" id="ARBA00004241"/>
    </source>
</evidence>
<evidence type="ECO:0000256" key="3">
    <source>
        <dbReference type="ARBA" id="ARBA00023287"/>
    </source>
</evidence>
<dbReference type="EMBL" id="UGGP01000001">
    <property type="protein sequence ID" value="STO07866.1"/>
    <property type="molecule type" value="Genomic_DNA"/>
</dbReference>
<dbReference type="RefSeq" id="WP_024371497.1">
    <property type="nucleotide sequence ID" value="NZ_UGGP01000001.1"/>
</dbReference>
<accession>A0A377FTP8</accession>
<dbReference type="InterPro" id="IPR045584">
    <property type="entry name" value="Pilin-like"/>
</dbReference>
<dbReference type="NCBIfam" id="TIGR02532">
    <property type="entry name" value="IV_pilin_GFxxxE"/>
    <property type="match status" value="1"/>
</dbReference>
<sequence length="103" mass="11249">MNRMKEEHGFTLVEMAAVLLIISVLLLLLVPSMSDGKSRADSVSCEGSVRIVESEINLYYAEHKAYPESLAVIKRNGSGDALTYSCQSTNYTYAPATGTLTKQ</sequence>
<keyword evidence="3" id="KW-0178">Competence</keyword>
<dbReference type="PANTHER" id="PTHR30093:SF2">
    <property type="entry name" value="TYPE II SECRETION SYSTEM PROTEIN H"/>
    <property type="match status" value="1"/>
</dbReference>
<dbReference type="PROSITE" id="PS00409">
    <property type="entry name" value="PROKAR_NTER_METHYL"/>
    <property type="match status" value="1"/>
</dbReference>
<gene>
    <name evidence="4" type="primary">epsG</name>
    <name evidence="4" type="ORF">NCTC13163_01227</name>
</gene>
<dbReference type="InterPro" id="IPR012902">
    <property type="entry name" value="N_methyl_site"/>
</dbReference>
<evidence type="ECO:0000256" key="2">
    <source>
        <dbReference type="ARBA" id="ARBA00022481"/>
    </source>
</evidence>
<dbReference type="SUPFAM" id="SSF54523">
    <property type="entry name" value="Pili subunits"/>
    <property type="match status" value="1"/>
</dbReference>
<comment type="subcellular location">
    <subcellularLocation>
        <location evidence="1">Cell surface</location>
    </subcellularLocation>
</comment>
<dbReference type="Pfam" id="PF07963">
    <property type="entry name" value="N_methyl"/>
    <property type="match status" value="1"/>
</dbReference>
<dbReference type="GO" id="GO:0009986">
    <property type="term" value="C:cell surface"/>
    <property type="evidence" value="ECO:0007669"/>
    <property type="project" value="UniProtKB-SubCell"/>
</dbReference>
<dbReference type="PRINTS" id="PR00813">
    <property type="entry name" value="BCTERIALGSPG"/>
</dbReference>
<dbReference type="PANTHER" id="PTHR30093">
    <property type="entry name" value="GENERAL SECRETION PATHWAY PROTEIN G"/>
    <property type="match status" value="1"/>
</dbReference>
<proteinExistence type="predicted"/>
<keyword evidence="2" id="KW-0488">Methylation</keyword>
<dbReference type="AlphaFoldDB" id="A0A377FTP8"/>
<evidence type="ECO:0000313" key="4">
    <source>
        <dbReference type="EMBL" id="STO07866.1"/>
    </source>
</evidence>
<dbReference type="InterPro" id="IPR000983">
    <property type="entry name" value="Bac_GSPG_pilin"/>
</dbReference>
<dbReference type="Proteomes" id="UP000254060">
    <property type="component" value="Unassembled WGS sequence"/>
</dbReference>
<dbReference type="GO" id="GO:0015628">
    <property type="term" value="P:protein secretion by the type II secretion system"/>
    <property type="evidence" value="ECO:0007669"/>
    <property type="project" value="InterPro"/>
</dbReference>
<reference evidence="4 5" key="1">
    <citation type="submission" date="2018-06" db="EMBL/GenBank/DDBJ databases">
        <authorList>
            <consortium name="Pathogen Informatics"/>
            <person name="Doyle S."/>
        </authorList>
    </citation>
    <scope>NUCLEOTIDE SEQUENCE [LARGE SCALE GENOMIC DNA]</scope>
    <source>
        <strain evidence="4 5">NCTC13163</strain>
    </source>
</reference>
<dbReference type="GO" id="GO:0030420">
    <property type="term" value="P:establishment of competence for transformation"/>
    <property type="evidence" value="ECO:0007669"/>
    <property type="project" value="UniProtKB-KW"/>
</dbReference>
<dbReference type="Gene3D" id="3.30.700.10">
    <property type="entry name" value="Glycoprotein, Type 4 Pilin"/>
    <property type="match status" value="1"/>
</dbReference>
<name>A0A377FTP8_9BACL</name>
<evidence type="ECO:0000313" key="5">
    <source>
        <dbReference type="Proteomes" id="UP000254060"/>
    </source>
</evidence>
<protein>
    <submittedName>
        <fullName evidence="4">Cholera toxin secretion protein epsG</fullName>
    </submittedName>
</protein>
<dbReference type="GO" id="GO:0015627">
    <property type="term" value="C:type II protein secretion system complex"/>
    <property type="evidence" value="ECO:0007669"/>
    <property type="project" value="InterPro"/>
</dbReference>
<organism evidence="4 5">
    <name type="scientific">Exiguobacterium aurantiacum</name>
    <dbReference type="NCBI Taxonomy" id="33987"/>
    <lineage>
        <taxon>Bacteria</taxon>
        <taxon>Bacillati</taxon>
        <taxon>Bacillota</taxon>
        <taxon>Bacilli</taxon>
        <taxon>Bacillales</taxon>
        <taxon>Bacillales Family XII. Incertae Sedis</taxon>
        <taxon>Exiguobacterium</taxon>
    </lineage>
</organism>
<dbReference type="STRING" id="1397694.GCA_000702585_01731"/>